<protein>
    <recommendedName>
        <fullName evidence="4">Attractin/MKLN-like beta-propeller domain-containing protein</fullName>
    </recommendedName>
</protein>
<dbReference type="InterPro" id="IPR056737">
    <property type="entry name" value="Beta-prop_ATRN-MKLN-like"/>
</dbReference>
<name>A0A163IQ97_ABSGL</name>
<keyword evidence="6" id="KW-1185">Reference proteome</keyword>
<dbReference type="PANTHER" id="PTHR46093:SF18">
    <property type="entry name" value="FIBRONECTIN TYPE-III DOMAIN-CONTAINING PROTEIN"/>
    <property type="match status" value="1"/>
</dbReference>
<dbReference type="InParanoid" id="A0A163IQ97"/>
<gene>
    <name evidence="5" type="primary">ABSGL_00081.1 scaffold 134</name>
</gene>
<feature type="domain" description="Attractin/MKLN-like beta-propeller" evidence="4">
    <location>
        <begin position="53"/>
        <end position="332"/>
    </location>
</feature>
<dbReference type="OrthoDB" id="2363417at2759"/>
<keyword evidence="3" id="KW-0472">Membrane</keyword>
<dbReference type="Proteomes" id="UP000078561">
    <property type="component" value="Unassembled WGS sequence"/>
</dbReference>
<dbReference type="Gene3D" id="2.120.10.80">
    <property type="entry name" value="Kelch-type beta propeller"/>
    <property type="match status" value="2"/>
</dbReference>
<dbReference type="Pfam" id="PF24981">
    <property type="entry name" value="Beta-prop_ATRN-LZTR1"/>
    <property type="match status" value="1"/>
</dbReference>
<keyword evidence="2" id="KW-0677">Repeat</keyword>
<accession>A0A163IQ97</accession>
<proteinExistence type="predicted"/>
<keyword evidence="3" id="KW-0812">Transmembrane</keyword>
<feature type="transmembrane region" description="Helical" evidence="3">
    <location>
        <begin position="375"/>
        <end position="406"/>
    </location>
</feature>
<sequence length="435" mass="47252">MGNKIHCLGGAMRHAPTKEAALTYTDDDTLYGHHLILDVSHPANLSWINSAWKISVAEIEPRADCALVAYNASCFILAGGNVPGIQNISLRYNADQHTWKRLNPAEESTAPKMHYTFDTPLMGARGLRLSDSHFMIVGGIPPDNNTVISPNTSYVDVEYNIDVNDTMTAWMVPVTSGGELFEDRSRVFRSELAQGSDSKMYFFGGVTPLNATRNDNYKSGLAYMHFLSLRTYDPTTRTFSYVAPAQPDYLPDMRQLHTVNAIPNTTKMIMYGGINMNGILADACWLYDTKNGLWTEATDAALSKDGPGRRFGHQAVIVDSDTLYVIGGIDGEGIAQGNIHVLNVTTMTWLRNDGFTNTYDQNATAPDVEGVRTGLAAGAIAGIVIGCVAAVGLPSHVGLVVAIVVIRVMQRKRNFFLASGPAPEGFSPSRSHSNG</sequence>
<evidence type="ECO:0000256" key="2">
    <source>
        <dbReference type="ARBA" id="ARBA00022737"/>
    </source>
</evidence>
<keyword evidence="3" id="KW-1133">Transmembrane helix</keyword>
<evidence type="ECO:0000313" key="5">
    <source>
        <dbReference type="EMBL" id="SAL94795.1"/>
    </source>
</evidence>
<dbReference type="InterPro" id="IPR015915">
    <property type="entry name" value="Kelch-typ_b-propeller"/>
</dbReference>
<dbReference type="EMBL" id="LT549935">
    <property type="protein sequence ID" value="SAL94795.1"/>
    <property type="molecule type" value="Genomic_DNA"/>
</dbReference>
<evidence type="ECO:0000256" key="3">
    <source>
        <dbReference type="SAM" id="Phobius"/>
    </source>
</evidence>
<dbReference type="PANTHER" id="PTHR46093">
    <property type="entry name" value="ACYL-COA-BINDING DOMAIN-CONTAINING PROTEIN 5"/>
    <property type="match status" value="1"/>
</dbReference>
<reference evidence="5" key="1">
    <citation type="submission" date="2016-04" db="EMBL/GenBank/DDBJ databases">
        <authorList>
            <person name="Evans L.H."/>
            <person name="Alamgir A."/>
            <person name="Owens N."/>
            <person name="Weber N.D."/>
            <person name="Virtaneva K."/>
            <person name="Barbian K."/>
            <person name="Babar A."/>
            <person name="Rosenke K."/>
        </authorList>
    </citation>
    <scope>NUCLEOTIDE SEQUENCE [LARGE SCALE GENOMIC DNA]</scope>
    <source>
        <strain evidence="5">CBS 101.48</strain>
    </source>
</reference>
<keyword evidence="1" id="KW-0880">Kelch repeat</keyword>
<dbReference type="AlphaFoldDB" id="A0A163IQ97"/>
<dbReference type="STRING" id="4829.A0A163IQ97"/>
<evidence type="ECO:0000313" key="6">
    <source>
        <dbReference type="Proteomes" id="UP000078561"/>
    </source>
</evidence>
<organism evidence="5">
    <name type="scientific">Absidia glauca</name>
    <name type="common">Pin mould</name>
    <dbReference type="NCBI Taxonomy" id="4829"/>
    <lineage>
        <taxon>Eukaryota</taxon>
        <taxon>Fungi</taxon>
        <taxon>Fungi incertae sedis</taxon>
        <taxon>Mucoromycota</taxon>
        <taxon>Mucoromycotina</taxon>
        <taxon>Mucoromycetes</taxon>
        <taxon>Mucorales</taxon>
        <taxon>Cunninghamellaceae</taxon>
        <taxon>Absidia</taxon>
    </lineage>
</organism>
<evidence type="ECO:0000259" key="4">
    <source>
        <dbReference type="Pfam" id="PF24981"/>
    </source>
</evidence>
<evidence type="ECO:0000256" key="1">
    <source>
        <dbReference type="ARBA" id="ARBA00022441"/>
    </source>
</evidence>
<dbReference type="SUPFAM" id="SSF117281">
    <property type="entry name" value="Kelch motif"/>
    <property type="match status" value="1"/>
</dbReference>